<dbReference type="AlphaFoldDB" id="A0A8S8X8A5"/>
<dbReference type="CDD" id="cd06561">
    <property type="entry name" value="AlkD_like"/>
    <property type="match status" value="1"/>
</dbReference>
<dbReference type="RefSeq" id="WP_420241087.1">
    <property type="nucleotide sequence ID" value="NZ_BOPV01000001.1"/>
</dbReference>
<feature type="region of interest" description="Disordered" evidence="1">
    <location>
        <begin position="1"/>
        <end position="28"/>
    </location>
</feature>
<evidence type="ECO:0000313" key="3">
    <source>
        <dbReference type="Proteomes" id="UP000681075"/>
    </source>
</evidence>
<name>A0A8S8X8A5_9PROT</name>
<dbReference type="Gene3D" id="1.25.10.90">
    <property type="match status" value="1"/>
</dbReference>
<dbReference type="PANTHER" id="PTHR41291:SF1">
    <property type="entry name" value="DNA ALKYLATION REPAIR PROTEIN"/>
    <property type="match status" value="1"/>
</dbReference>
<dbReference type="Proteomes" id="UP000681075">
    <property type="component" value="Unassembled WGS sequence"/>
</dbReference>
<dbReference type="InterPro" id="IPR016024">
    <property type="entry name" value="ARM-type_fold"/>
</dbReference>
<dbReference type="PANTHER" id="PTHR41291">
    <property type="entry name" value="DNA ALKYLATION REPAIR PROTEIN"/>
    <property type="match status" value="1"/>
</dbReference>
<dbReference type="SUPFAM" id="SSF48371">
    <property type="entry name" value="ARM repeat"/>
    <property type="match status" value="1"/>
</dbReference>
<comment type="caution">
    <text evidence="2">The sequence shown here is derived from an EMBL/GenBank/DDBJ whole genome shotgun (WGS) entry which is preliminary data.</text>
</comment>
<protein>
    <recommendedName>
        <fullName evidence="4">DNA alkylation repair protein</fullName>
    </recommendedName>
</protein>
<reference evidence="2" key="1">
    <citation type="submission" date="2021-02" db="EMBL/GenBank/DDBJ databases">
        <title>Genome sequence of Rhodospirillales sp. strain TMPK1 isolated from soil.</title>
        <authorList>
            <person name="Nakai R."/>
            <person name="Kusada H."/>
            <person name="Tamaki H."/>
        </authorList>
    </citation>
    <scope>NUCLEOTIDE SEQUENCE</scope>
    <source>
        <strain evidence="2">TMPK1</strain>
    </source>
</reference>
<evidence type="ECO:0000256" key="1">
    <source>
        <dbReference type="SAM" id="MobiDB-lite"/>
    </source>
</evidence>
<sequence length="249" mass="27325">MAAKKAAAKRAAKKSPTLPPNKPAPKPGTLLDLKAAMAALERHGTAKGRESLARYGIVTQDKVLGVGMKDVQAVAKLIGTNHTLAEALWNTGCYEARMLAAFVANPSRVTPVQMERWAKESDNWAVVDTLCFKLWDQTPHAWDKIVKWTGARDEWVKRAGFALLASVALHDKAGKDKPFLDALKLIAREAEDERNFVKKGVLWALRGIGNRNATCKREATAMAKRLAASEDATSRWIGKTAIREMAKRA</sequence>
<dbReference type="Pfam" id="PF08713">
    <property type="entry name" value="DNA_alkylation"/>
    <property type="match status" value="1"/>
</dbReference>
<evidence type="ECO:0008006" key="4">
    <source>
        <dbReference type="Google" id="ProtNLM"/>
    </source>
</evidence>
<accession>A0A8S8X8A5</accession>
<proteinExistence type="predicted"/>
<dbReference type="EMBL" id="BOPV01000001">
    <property type="protein sequence ID" value="GIL38132.1"/>
    <property type="molecule type" value="Genomic_DNA"/>
</dbReference>
<dbReference type="InterPro" id="IPR014825">
    <property type="entry name" value="DNA_alkylation"/>
</dbReference>
<keyword evidence="3" id="KW-1185">Reference proteome</keyword>
<organism evidence="2 3">
    <name type="scientific">Roseiterribacter gracilis</name>
    <dbReference type="NCBI Taxonomy" id="2812848"/>
    <lineage>
        <taxon>Bacteria</taxon>
        <taxon>Pseudomonadati</taxon>
        <taxon>Pseudomonadota</taxon>
        <taxon>Alphaproteobacteria</taxon>
        <taxon>Rhodospirillales</taxon>
        <taxon>Roseiterribacteraceae</taxon>
        <taxon>Roseiterribacter</taxon>
    </lineage>
</organism>
<gene>
    <name evidence="2" type="ORF">TMPK1_03690</name>
</gene>
<feature type="compositionally biased region" description="Pro residues" evidence="1">
    <location>
        <begin position="17"/>
        <end position="26"/>
    </location>
</feature>
<evidence type="ECO:0000313" key="2">
    <source>
        <dbReference type="EMBL" id="GIL38132.1"/>
    </source>
</evidence>
<feature type="compositionally biased region" description="Basic residues" evidence="1">
    <location>
        <begin position="1"/>
        <end position="13"/>
    </location>
</feature>